<organism evidence="1 2">
    <name type="scientific">Candidatus Terraquivivens tikiterensis</name>
    <dbReference type="NCBI Taxonomy" id="1980982"/>
    <lineage>
        <taxon>Archaea</taxon>
        <taxon>Nitrososphaerota</taxon>
        <taxon>Candidatus Wolframiiraptoraceae</taxon>
        <taxon>Candidatus Terraquivivens</taxon>
    </lineage>
</organism>
<dbReference type="PIRSF" id="PIRSF001439">
    <property type="entry name" value="CryM"/>
    <property type="match status" value="1"/>
</dbReference>
<dbReference type="EMBL" id="NDWU01000018">
    <property type="protein sequence ID" value="PUA31418.1"/>
    <property type="molecule type" value="Genomic_DNA"/>
</dbReference>
<dbReference type="Proteomes" id="UP000244066">
    <property type="component" value="Unassembled WGS sequence"/>
</dbReference>
<dbReference type="SUPFAM" id="SSF51735">
    <property type="entry name" value="NAD(P)-binding Rossmann-fold domains"/>
    <property type="match status" value="1"/>
</dbReference>
<evidence type="ECO:0000313" key="2">
    <source>
        <dbReference type="Proteomes" id="UP000244066"/>
    </source>
</evidence>
<dbReference type="PANTHER" id="PTHR13812:SF19">
    <property type="entry name" value="KETIMINE REDUCTASE MU-CRYSTALLIN"/>
    <property type="match status" value="1"/>
</dbReference>
<dbReference type="AlphaFoldDB" id="A0A2R7Y1Q3"/>
<name>A0A2R7Y1Q3_9ARCH</name>
<dbReference type="PANTHER" id="PTHR13812">
    <property type="entry name" value="KETIMINE REDUCTASE MU-CRYSTALLIN"/>
    <property type="match status" value="1"/>
</dbReference>
<accession>A0A2R7Y1Q3</accession>
<evidence type="ECO:0008006" key="3">
    <source>
        <dbReference type="Google" id="ProtNLM"/>
    </source>
</evidence>
<dbReference type="InterPro" id="IPR036291">
    <property type="entry name" value="NAD(P)-bd_dom_sf"/>
</dbReference>
<dbReference type="InterPro" id="IPR023401">
    <property type="entry name" value="ODC_N"/>
</dbReference>
<evidence type="ECO:0000313" key="1">
    <source>
        <dbReference type="EMBL" id="PUA31418.1"/>
    </source>
</evidence>
<gene>
    <name evidence="1" type="ORF">B9J98_06565</name>
</gene>
<sequence>MPNKSEVLLLSEEDVISTGLTMSQCMELVEEVLRARANGQTLSPPKVFLDMRLNSEHQCDADAMPAYVKYIDMCGLKWIGANWENRYKRGLPNVIGIVILNDPESFVPLAIMSANWLTAMRTGAATGLAVRELAGKGSKILSIIGTGYEAKFQLMAINEVVKLDEVRVFDIDRDAMESFLRDADQTFSVNIIPCKGVKEAVDGADLVVTVTSSRIPVLGEDFVPDTAKLICSIGTYNELGDKIVGWFDKIVVDTREQAKSEGALADWFARGLISNGDIYAELGEILVGRKKGRVSEDEKILCVLTGLGCEDVVVANRVYRIAKERGLGKTFRFF</sequence>
<protein>
    <recommendedName>
        <fullName evidence="3">Ornithine cyclodeaminase</fullName>
    </recommendedName>
</protein>
<dbReference type="Gene3D" id="3.30.1780.10">
    <property type="entry name" value="ornithine cyclodeaminase, domain 1"/>
    <property type="match status" value="1"/>
</dbReference>
<proteinExistence type="predicted"/>
<dbReference type="InterPro" id="IPR003462">
    <property type="entry name" value="ODC_Mu_crystall"/>
</dbReference>
<reference evidence="1 2" key="1">
    <citation type="submission" date="2017-04" db="EMBL/GenBank/DDBJ databases">
        <title>Draft Aigarchaeota genome from a New Zealand hot spring.</title>
        <authorList>
            <person name="Reysenbach A.-L."/>
            <person name="Donaho J.A."/>
            <person name="Gerhart J."/>
            <person name="Kelley J.F."/>
            <person name="Kouba K."/>
            <person name="Podar M."/>
            <person name="Stott M."/>
        </authorList>
    </citation>
    <scope>NUCLEOTIDE SEQUENCE [LARGE SCALE GENOMIC DNA]</scope>
    <source>
        <strain evidence="1">NZ13_MG1</strain>
    </source>
</reference>
<comment type="caution">
    <text evidence="1">The sequence shown here is derived from an EMBL/GenBank/DDBJ whole genome shotgun (WGS) entry which is preliminary data.</text>
</comment>
<dbReference type="Pfam" id="PF02423">
    <property type="entry name" value="OCD_Mu_crystall"/>
    <property type="match status" value="1"/>
</dbReference>
<dbReference type="Gene3D" id="3.40.50.720">
    <property type="entry name" value="NAD(P)-binding Rossmann-like Domain"/>
    <property type="match status" value="1"/>
</dbReference>
<dbReference type="GO" id="GO:0005737">
    <property type="term" value="C:cytoplasm"/>
    <property type="evidence" value="ECO:0007669"/>
    <property type="project" value="TreeGrafter"/>
</dbReference>